<keyword evidence="6" id="KW-0496">Mitochondrion</keyword>
<dbReference type="InterPro" id="IPR013149">
    <property type="entry name" value="ADH-like_C"/>
</dbReference>
<evidence type="ECO:0000256" key="4">
    <source>
        <dbReference type="ARBA" id="ARBA00022946"/>
    </source>
</evidence>
<dbReference type="InterPro" id="IPR051034">
    <property type="entry name" value="Mito_Enoyl-ACP_Reductase"/>
</dbReference>
<proteinExistence type="inferred from homology"/>
<evidence type="ECO:0008006" key="10">
    <source>
        <dbReference type="Google" id="ProtNLM"/>
    </source>
</evidence>
<organism evidence="9">
    <name type="scientific">Vannella robusta</name>
    <dbReference type="NCBI Taxonomy" id="1487602"/>
    <lineage>
        <taxon>Eukaryota</taxon>
        <taxon>Amoebozoa</taxon>
        <taxon>Discosea</taxon>
        <taxon>Flabellinia</taxon>
        <taxon>Vannellidae</taxon>
        <taxon>Vannella</taxon>
    </lineage>
</organism>
<protein>
    <recommendedName>
        <fullName evidence="10">Enoyl reductase (ER) domain-containing protein</fullName>
    </recommendedName>
</protein>
<evidence type="ECO:0000256" key="2">
    <source>
        <dbReference type="ARBA" id="ARBA00010371"/>
    </source>
</evidence>
<dbReference type="GO" id="GO:0016491">
    <property type="term" value="F:oxidoreductase activity"/>
    <property type="evidence" value="ECO:0007669"/>
    <property type="project" value="UniProtKB-KW"/>
</dbReference>
<evidence type="ECO:0000256" key="3">
    <source>
        <dbReference type="ARBA" id="ARBA00022857"/>
    </source>
</evidence>
<gene>
    <name evidence="9" type="ORF">VSP0166_LOCUS9713</name>
</gene>
<dbReference type="AlphaFoldDB" id="A0A7S4MHH9"/>
<sequence length="375" mass="41840">MLARQAASLVFRPSAFCGAALITSRQYCNQKNDRWYRELFYTQNGKPSEVLEIRDTPSQNKHADGHVKVKMLNAPITLNDIWKIEGKLATGVNASSEPLIPGDEGVGIVEEPGNSNFKRGDWVIPARSGLGTWRSFISAKSSDLIKIRNDIQPEIASCLFVSPVTAKRVLEDFVQLKEGDVVIQNGGSGLVGQTVVQLAHMMGVKVISVMRQRGEEEYGYIVERTKKDGAYIAIADDQIHTPRFRDLISDLPEPKLAIDCSGGSSATNIARLLGEGGTMVSISNASRDPVLLPTGMFISKDIKLKTFNFENWLGKTTEEERDGLVHDFSALVAQKKLKLWVEAFEMWDYRTPLTEMTLRWDRKPVFTLHNDPELE</sequence>
<feature type="domain" description="Alcohol dehydrogenase-like N-terminal" evidence="8">
    <location>
        <begin position="64"/>
        <end position="137"/>
    </location>
</feature>
<comment type="similarity">
    <text evidence="2">Belongs to the zinc-containing alcohol dehydrogenase family. Quinone oxidoreductase subfamily.</text>
</comment>
<dbReference type="GO" id="GO:0006631">
    <property type="term" value="P:fatty acid metabolic process"/>
    <property type="evidence" value="ECO:0007669"/>
    <property type="project" value="TreeGrafter"/>
</dbReference>
<evidence type="ECO:0000256" key="5">
    <source>
        <dbReference type="ARBA" id="ARBA00023002"/>
    </source>
</evidence>
<dbReference type="InterPro" id="IPR011032">
    <property type="entry name" value="GroES-like_sf"/>
</dbReference>
<feature type="domain" description="Alcohol dehydrogenase-like C-terminal" evidence="7">
    <location>
        <begin position="191"/>
        <end position="311"/>
    </location>
</feature>
<keyword evidence="4" id="KW-0809">Transit peptide</keyword>
<accession>A0A7S4MHH9</accession>
<evidence type="ECO:0000256" key="1">
    <source>
        <dbReference type="ARBA" id="ARBA00004173"/>
    </source>
</evidence>
<dbReference type="SUPFAM" id="SSF50129">
    <property type="entry name" value="GroES-like"/>
    <property type="match status" value="1"/>
</dbReference>
<evidence type="ECO:0000259" key="8">
    <source>
        <dbReference type="Pfam" id="PF08240"/>
    </source>
</evidence>
<dbReference type="SUPFAM" id="SSF51735">
    <property type="entry name" value="NAD(P)-binding Rossmann-fold domains"/>
    <property type="match status" value="1"/>
</dbReference>
<evidence type="ECO:0000313" key="9">
    <source>
        <dbReference type="EMBL" id="CAE2222523.1"/>
    </source>
</evidence>
<dbReference type="Gene3D" id="3.90.180.10">
    <property type="entry name" value="Medium-chain alcohol dehydrogenases, catalytic domain"/>
    <property type="match status" value="1"/>
</dbReference>
<name>A0A7S4MHH9_9EUKA</name>
<comment type="subcellular location">
    <subcellularLocation>
        <location evidence="1">Mitochondrion</location>
    </subcellularLocation>
</comment>
<dbReference type="Pfam" id="PF08240">
    <property type="entry name" value="ADH_N"/>
    <property type="match status" value="1"/>
</dbReference>
<dbReference type="CDD" id="cd08290">
    <property type="entry name" value="ETR"/>
    <property type="match status" value="1"/>
</dbReference>
<dbReference type="EMBL" id="HBKP01013664">
    <property type="protein sequence ID" value="CAE2222523.1"/>
    <property type="molecule type" value="Transcribed_RNA"/>
</dbReference>
<reference evidence="9" key="1">
    <citation type="submission" date="2021-01" db="EMBL/GenBank/DDBJ databases">
        <authorList>
            <person name="Corre E."/>
            <person name="Pelletier E."/>
            <person name="Niang G."/>
            <person name="Scheremetjew M."/>
            <person name="Finn R."/>
            <person name="Kale V."/>
            <person name="Holt S."/>
            <person name="Cochrane G."/>
            <person name="Meng A."/>
            <person name="Brown T."/>
            <person name="Cohen L."/>
        </authorList>
    </citation>
    <scope>NUCLEOTIDE SEQUENCE</scope>
    <source>
        <strain evidence="9">DIVA3 518/3/11/1/6</strain>
    </source>
</reference>
<dbReference type="Gene3D" id="3.40.50.720">
    <property type="entry name" value="NAD(P)-binding Rossmann-like Domain"/>
    <property type="match status" value="1"/>
</dbReference>
<dbReference type="PANTHER" id="PTHR43981">
    <property type="entry name" value="ENOYL-[ACYL-CARRIER-PROTEIN] REDUCTASE, MITOCHONDRIAL"/>
    <property type="match status" value="1"/>
</dbReference>
<keyword evidence="5" id="KW-0560">Oxidoreductase</keyword>
<dbReference type="InterPro" id="IPR013154">
    <property type="entry name" value="ADH-like_N"/>
</dbReference>
<dbReference type="PANTHER" id="PTHR43981:SF2">
    <property type="entry name" value="ENOYL-[ACYL-CARRIER-PROTEIN] REDUCTASE, MITOCHONDRIAL"/>
    <property type="match status" value="1"/>
</dbReference>
<dbReference type="InterPro" id="IPR036291">
    <property type="entry name" value="NAD(P)-bd_dom_sf"/>
</dbReference>
<dbReference type="GO" id="GO:0005739">
    <property type="term" value="C:mitochondrion"/>
    <property type="evidence" value="ECO:0007669"/>
    <property type="project" value="UniProtKB-SubCell"/>
</dbReference>
<dbReference type="Pfam" id="PF00107">
    <property type="entry name" value="ADH_zinc_N"/>
    <property type="match status" value="1"/>
</dbReference>
<evidence type="ECO:0000259" key="7">
    <source>
        <dbReference type="Pfam" id="PF00107"/>
    </source>
</evidence>
<evidence type="ECO:0000256" key="6">
    <source>
        <dbReference type="ARBA" id="ARBA00023128"/>
    </source>
</evidence>
<keyword evidence="3" id="KW-0521">NADP</keyword>